<protein>
    <submittedName>
        <fullName evidence="2">PadR family transcriptional regulator</fullName>
    </submittedName>
</protein>
<feature type="domain" description="Transcription regulator PadR N-terminal" evidence="1">
    <location>
        <begin position="1"/>
        <end position="67"/>
    </location>
</feature>
<dbReference type="Pfam" id="PF03551">
    <property type="entry name" value="PadR"/>
    <property type="match status" value="1"/>
</dbReference>
<dbReference type="Proteomes" id="UP000726170">
    <property type="component" value="Unassembled WGS sequence"/>
</dbReference>
<organism evidence="2 3">
    <name type="scientific">Clostridium mobile</name>
    <dbReference type="NCBI Taxonomy" id="2841512"/>
    <lineage>
        <taxon>Bacteria</taxon>
        <taxon>Bacillati</taxon>
        <taxon>Bacillota</taxon>
        <taxon>Clostridia</taxon>
        <taxon>Eubacteriales</taxon>
        <taxon>Clostridiaceae</taxon>
        <taxon>Clostridium</taxon>
    </lineage>
</organism>
<evidence type="ECO:0000313" key="3">
    <source>
        <dbReference type="Proteomes" id="UP000726170"/>
    </source>
</evidence>
<dbReference type="InterPro" id="IPR052509">
    <property type="entry name" value="Metal_resp_DNA-bind_regulator"/>
</dbReference>
<proteinExistence type="predicted"/>
<name>A0ABS6EFP6_9CLOT</name>
<evidence type="ECO:0000259" key="1">
    <source>
        <dbReference type="Pfam" id="PF03551"/>
    </source>
</evidence>
<comment type="caution">
    <text evidence="2">The sequence shown here is derived from an EMBL/GenBank/DDBJ whole genome shotgun (WGS) entry which is preliminary data.</text>
</comment>
<gene>
    <name evidence="2" type="ORF">KQI86_06845</name>
</gene>
<evidence type="ECO:0000313" key="2">
    <source>
        <dbReference type="EMBL" id="MBU5484043.1"/>
    </source>
</evidence>
<sequence length="86" mass="10406">MYGYELIQLLDDYSSGYYKLKEGSLYPVLYRLEDNGWIESYTVTSLEGRKVPRKYYKITDRGRRELEDQLDSWQRFYSVTNKILDI</sequence>
<dbReference type="InterPro" id="IPR005149">
    <property type="entry name" value="Tscrpt_reg_PadR_N"/>
</dbReference>
<dbReference type="PANTHER" id="PTHR33169:SF14">
    <property type="entry name" value="TRANSCRIPTIONAL REGULATOR RV3488"/>
    <property type="match status" value="1"/>
</dbReference>
<keyword evidence="3" id="KW-1185">Reference proteome</keyword>
<dbReference type="EMBL" id="JAHLQF010000002">
    <property type="protein sequence ID" value="MBU5484043.1"/>
    <property type="molecule type" value="Genomic_DNA"/>
</dbReference>
<reference evidence="2 3" key="1">
    <citation type="submission" date="2021-06" db="EMBL/GenBank/DDBJ databases">
        <authorList>
            <person name="Sun Q."/>
            <person name="Li D."/>
        </authorList>
    </citation>
    <scope>NUCLEOTIDE SEQUENCE [LARGE SCALE GENOMIC DNA]</scope>
    <source>
        <strain evidence="2 3">MSJ-11</strain>
    </source>
</reference>
<dbReference type="PANTHER" id="PTHR33169">
    <property type="entry name" value="PADR-FAMILY TRANSCRIPTIONAL REGULATOR"/>
    <property type="match status" value="1"/>
</dbReference>
<accession>A0ABS6EFP6</accession>